<dbReference type="STRING" id="231916.A0A409VGL6"/>
<evidence type="ECO:0000256" key="1">
    <source>
        <dbReference type="SAM" id="MobiDB-lite"/>
    </source>
</evidence>
<sequence>MGQSGIAEMKFGTRVAAGCRTGIVLSKPRPCEFKSRRLSTQTDAGPSDPHAYCKVFTRNHDYDSYLNSYFYPGGTQKGFFAIKAFSVELATVQDNVSNVTLGRMRMQFWRDAAKGISEGRPPKHPIALALHETVQQAKISAYHLKRIVDARDAELQAPSYLTVDSLTSHAESTSSTVLYLLLSLLSLQSETLSHAASHLGAAQTFSTLLRALPYHARHGRMVIPAEITAKHGVSQEEVFRNGSKAPGIEDAIYEFATLAHDHLSTARDMLLNVEGSNGRVPSEAMPIFLAAILLSSGAHLSRYLVQIAAHHYFYTQAHFIKTHWVRHVPLAVMSHFLELAAKRYGDISFAKGDDDGSIFSIFLKESRLPPSIKSVTWETIKTLMETYNFIPFSTRDPIMSQFPLALAVEPRLLPYAVANGFSLDPKYRDFVFRKMFERPSSSSETSAEDVAQSVRELCKLDPSMFVTRTVAAEVCMEAKANEVGYAALKLLDKSGHLKFELSTLIEDLLKTFLKTRSICSAVTGETLLYLFTEFPSSDNAVRLVMLVLVFLAAEEVRMSTTAIRTKLELLGLSPVSRRDLFNVLVNPFVEKFDCVLSYGRHEVSMKDGSPKGMSQLDIEDLVQDVAVRCLDIACKGRLMKRLNESFPALKDSLGPVIVKKFRINAEDLPSLDAGTFEHYRAKLCLDFLHYDIADVHTPASLMPESPKKMAGEDSVMESEEPGSDVKPSAEDLQQSETQKALELGLITQESLSTMIRQDEATPVRSRRRIYYSYAPYGTSGRLTYPHGWFLHPVFAFSFAKVLVDPLPVGRWVKSVYDARSEAMAVFMTHAVLNDNTGLLHHYVIYKDHSDPNHGHVPVTLKHFQLLARLGRSPVSFVLLSSLREIEVWQSKNFYLWNAIEGGAEFFADENDYLSSRSVDAKASVHKHLIKAELSPSPSLPVSHRQRGKKRPRRSAARTVQSYAVPGSDDEDFTGEFRSELNHDRGEPHSKATNLQSWIKHLSQLLKVETRKYADQKKRLEKDLLPDKPGARIRLIKNDFVRSLTLNLRNLRKMESDARTLNKSYYDEFVSDLSDEDDDYISKKSKRKKTKHV</sequence>
<dbReference type="AlphaFoldDB" id="A0A409VGL6"/>
<dbReference type="Proteomes" id="UP000284706">
    <property type="component" value="Unassembled WGS sequence"/>
</dbReference>
<dbReference type="InterPro" id="IPR008949">
    <property type="entry name" value="Isoprenoid_synthase_dom_sf"/>
</dbReference>
<dbReference type="SUPFAM" id="SSF48576">
    <property type="entry name" value="Terpenoid synthases"/>
    <property type="match status" value="1"/>
</dbReference>
<name>A0A409VGL6_9AGAR</name>
<feature type="compositionally biased region" description="Basic and acidic residues" evidence="1">
    <location>
        <begin position="974"/>
        <end position="989"/>
    </location>
</feature>
<dbReference type="InParanoid" id="A0A409VGL6"/>
<feature type="compositionally biased region" description="Basic residues" evidence="1">
    <location>
        <begin position="943"/>
        <end position="955"/>
    </location>
</feature>
<dbReference type="OrthoDB" id="270318at2759"/>
<accession>A0A409VGL6</accession>
<dbReference type="InterPro" id="IPR002060">
    <property type="entry name" value="Squ/phyt_synthse"/>
</dbReference>
<dbReference type="EMBL" id="NHYE01005654">
    <property type="protein sequence ID" value="PPQ65408.1"/>
    <property type="molecule type" value="Genomic_DNA"/>
</dbReference>
<feature type="region of interest" description="Disordered" evidence="1">
    <location>
        <begin position="934"/>
        <end position="990"/>
    </location>
</feature>
<reference evidence="2 3" key="1">
    <citation type="journal article" date="2018" name="Evol. Lett.">
        <title>Horizontal gene cluster transfer increased hallucinogenic mushroom diversity.</title>
        <authorList>
            <person name="Reynolds H.T."/>
            <person name="Vijayakumar V."/>
            <person name="Gluck-Thaler E."/>
            <person name="Korotkin H.B."/>
            <person name="Matheny P.B."/>
            <person name="Slot J.C."/>
        </authorList>
    </citation>
    <scope>NUCLEOTIDE SEQUENCE [LARGE SCALE GENOMIC DNA]</scope>
    <source>
        <strain evidence="2 3">SRW20</strain>
    </source>
</reference>
<dbReference type="Gene3D" id="1.10.600.10">
    <property type="entry name" value="Farnesyl Diphosphate Synthase"/>
    <property type="match status" value="1"/>
</dbReference>
<evidence type="ECO:0000313" key="3">
    <source>
        <dbReference type="Proteomes" id="UP000284706"/>
    </source>
</evidence>
<gene>
    <name evidence="2" type="ORF">CVT26_000033</name>
</gene>
<proteinExistence type="predicted"/>
<evidence type="ECO:0000313" key="2">
    <source>
        <dbReference type="EMBL" id="PPQ65408.1"/>
    </source>
</evidence>
<keyword evidence="3" id="KW-1185">Reference proteome</keyword>
<dbReference type="Pfam" id="PF00494">
    <property type="entry name" value="SQS_PSY"/>
    <property type="match status" value="1"/>
</dbReference>
<feature type="region of interest" description="Disordered" evidence="1">
    <location>
        <begin position="701"/>
        <end position="733"/>
    </location>
</feature>
<protein>
    <submittedName>
        <fullName evidence="2">Uncharacterized protein</fullName>
    </submittedName>
</protein>
<organism evidence="2 3">
    <name type="scientific">Gymnopilus dilepis</name>
    <dbReference type="NCBI Taxonomy" id="231916"/>
    <lineage>
        <taxon>Eukaryota</taxon>
        <taxon>Fungi</taxon>
        <taxon>Dikarya</taxon>
        <taxon>Basidiomycota</taxon>
        <taxon>Agaricomycotina</taxon>
        <taxon>Agaricomycetes</taxon>
        <taxon>Agaricomycetidae</taxon>
        <taxon>Agaricales</taxon>
        <taxon>Agaricineae</taxon>
        <taxon>Hymenogastraceae</taxon>
        <taxon>Gymnopilus</taxon>
    </lineage>
</organism>
<comment type="caution">
    <text evidence="2">The sequence shown here is derived from an EMBL/GenBank/DDBJ whole genome shotgun (WGS) entry which is preliminary data.</text>
</comment>